<organism evidence="2 3">
    <name type="scientific">Aerophototrophica crusticola</name>
    <dbReference type="NCBI Taxonomy" id="1709002"/>
    <lineage>
        <taxon>Bacteria</taxon>
        <taxon>Pseudomonadati</taxon>
        <taxon>Pseudomonadota</taxon>
        <taxon>Alphaproteobacteria</taxon>
        <taxon>Rhodospirillales</taxon>
        <taxon>Rhodospirillaceae</taxon>
        <taxon>Aerophototrophica</taxon>
    </lineage>
</organism>
<evidence type="ECO:0000313" key="2">
    <source>
        <dbReference type="EMBL" id="QJE74339.1"/>
    </source>
</evidence>
<dbReference type="Pfam" id="PF13761">
    <property type="entry name" value="DUF4166"/>
    <property type="match status" value="1"/>
</dbReference>
<accession>A0A858R9L7</accession>
<evidence type="ECO:0000313" key="3">
    <source>
        <dbReference type="Proteomes" id="UP000501891"/>
    </source>
</evidence>
<dbReference type="Proteomes" id="UP000501891">
    <property type="component" value="Chromosome"/>
</dbReference>
<evidence type="ECO:0000259" key="1">
    <source>
        <dbReference type="Pfam" id="PF13761"/>
    </source>
</evidence>
<dbReference type="AlphaFoldDB" id="A0A858R9L7"/>
<dbReference type="EMBL" id="CP051775">
    <property type="protein sequence ID" value="QJE74339.1"/>
    <property type="molecule type" value="Genomic_DNA"/>
</dbReference>
<keyword evidence="3" id="KW-1185">Reference proteome</keyword>
<proteinExistence type="predicted"/>
<dbReference type="InterPro" id="IPR025311">
    <property type="entry name" value="DUF4166"/>
</dbReference>
<reference evidence="2" key="1">
    <citation type="submission" date="2020-04" db="EMBL/GenBank/DDBJ databases">
        <title>A desert anoxygenic phototrophic bacterium fixes CO2 using RubisCO under aerobic conditions.</title>
        <authorList>
            <person name="Tang K."/>
        </authorList>
    </citation>
    <scope>NUCLEOTIDE SEQUENCE [LARGE SCALE GENOMIC DNA]</scope>
    <source>
        <strain evidence="2">MIMtkB3</strain>
    </source>
</reference>
<gene>
    <name evidence="2" type="ORF">HHL28_15770</name>
</gene>
<name>A0A858R9L7_9PROT</name>
<protein>
    <submittedName>
        <fullName evidence="2">DUF4166 domain-containing protein</fullName>
    </submittedName>
</protein>
<dbReference type="KEGG" id="acru:HHL28_15770"/>
<feature type="domain" description="DUF4166" evidence="1">
    <location>
        <begin position="16"/>
        <end position="177"/>
    </location>
</feature>
<sequence>MSTALATALGPDAARLPPTLRRAHATPGRHRFTGLAQVERRKGPLPWLLCALLRLPEPGRDVPVTLVFDNGAGSDHWDRRFARRRYHSRFKAGDGRDAGLLVEHMGPLRFRFRPRLDGDGMLHLTLESMSVLGLPLPRPLVPHCPAREWQDHEGRFRFDIPVTLPGLGFVIRYGGVLEPV</sequence>